<keyword evidence="3" id="KW-0812">Transmembrane</keyword>
<keyword evidence="8" id="KW-1185">Reference proteome</keyword>
<dbReference type="AlphaFoldDB" id="A0A9W6J1K1"/>
<comment type="caution">
    <text evidence="7">The sequence shown here is derived from an EMBL/GenBank/DDBJ whole genome shotgun (WGS) entry which is preliminary data.</text>
</comment>
<evidence type="ECO:0000256" key="5">
    <source>
        <dbReference type="ARBA" id="ARBA00023136"/>
    </source>
</evidence>
<proteinExistence type="predicted"/>
<evidence type="ECO:0000313" key="8">
    <source>
        <dbReference type="Proteomes" id="UP001143372"/>
    </source>
</evidence>
<organism evidence="7 8">
    <name type="scientific">Hansschlegelia plantiphila</name>
    <dbReference type="NCBI Taxonomy" id="374655"/>
    <lineage>
        <taxon>Bacteria</taxon>
        <taxon>Pseudomonadati</taxon>
        <taxon>Pseudomonadota</taxon>
        <taxon>Alphaproteobacteria</taxon>
        <taxon>Hyphomicrobiales</taxon>
        <taxon>Methylopilaceae</taxon>
        <taxon>Hansschlegelia</taxon>
    </lineage>
</organism>
<gene>
    <name evidence="7" type="ORF">GCM10008179_23150</name>
</gene>
<dbReference type="SUPFAM" id="SSF52540">
    <property type="entry name" value="P-loop containing nucleoside triphosphate hydrolases"/>
    <property type="match status" value="1"/>
</dbReference>
<accession>A0A9W6J1K1</accession>
<keyword evidence="4" id="KW-1133">Transmembrane helix</keyword>
<dbReference type="Gene3D" id="3.40.50.300">
    <property type="entry name" value="P-loop containing nucleotide triphosphate hydrolases"/>
    <property type="match status" value="1"/>
</dbReference>
<evidence type="ECO:0000256" key="1">
    <source>
        <dbReference type="ARBA" id="ARBA00004167"/>
    </source>
</evidence>
<dbReference type="GO" id="GO:0017095">
    <property type="term" value="F:heparan sulfate 6-sulfotransferase activity"/>
    <property type="evidence" value="ECO:0007669"/>
    <property type="project" value="TreeGrafter"/>
</dbReference>
<dbReference type="InterPro" id="IPR027417">
    <property type="entry name" value="P-loop_NTPase"/>
</dbReference>
<evidence type="ECO:0000313" key="7">
    <source>
        <dbReference type="EMBL" id="GLK68677.1"/>
    </source>
</evidence>
<comment type="subcellular location">
    <subcellularLocation>
        <location evidence="1">Membrane</location>
        <topology evidence="1">Single-pass membrane protein</topology>
    </subcellularLocation>
</comment>
<protein>
    <recommendedName>
        <fullName evidence="9">Sulfotransferase family protein</fullName>
    </recommendedName>
</protein>
<dbReference type="InterPro" id="IPR010635">
    <property type="entry name" value="Heparan_SO4-6-sulfoTrfase"/>
</dbReference>
<evidence type="ECO:0000256" key="6">
    <source>
        <dbReference type="ARBA" id="ARBA00023180"/>
    </source>
</evidence>
<dbReference type="GO" id="GO:0016020">
    <property type="term" value="C:membrane"/>
    <property type="evidence" value="ECO:0007669"/>
    <property type="project" value="UniProtKB-SubCell"/>
</dbReference>
<evidence type="ECO:0000256" key="4">
    <source>
        <dbReference type="ARBA" id="ARBA00022989"/>
    </source>
</evidence>
<dbReference type="PANTHER" id="PTHR12812:SF0">
    <property type="entry name" value="HEPARAN-SULFATE 6-O-SULFOTRANSFERASE"/>
    <property type="match status" value="1"/>
</dbReference>
<keyword evidence="2" id="KW-0808">Transferase</keyword>
<dbReference type="Proteomes" id="UP001143372">
    <property type="component" value="Unassembled WGS sequence"/>
</dbReference>
<evidence type="ECO:0008006" key="9">
    <source>
        <dbReference type="Google" id="ProtNLM"/>
    </source>
</evidence>
<keyword evidence="6" id="KW-0325">Glycoprotein</keyword>
<reference evidence="7" key="2">
    <citation type="submission" date="2023-01" db="EMBL/GenBank/DDBJ databases">
        <authorList>
            <person name="Sun Q."/>
            <person name="Evtushenko L."/>
        </authorList>
    </citation>
    <scope>NUCLEOTIDE SEQUENCE</scope>
    <source>
        <strain evidence="7">VKM B-2347</strain>
    </source>
</reference>
<dbReference type="PANTHER" id="PTHR12812">
    <property type="entry name" value="HEPARAN SULFATE 6-O-SULFOTRANSFERASE 3"/>
    <property type="match status" value="1"/>
</dbReference>
<sequence length="243" mass="27107">MIFSVHIPKTAGTSFRNALKERYGEKLACFYGANDPATHPLLRVRRNALASRIPALEDAGVEVLHGHYPLSLVKSAIVDPSRQVITWVRDPIDRVVSHYSFIKERPTKWAFDQEIKSGQLSLLAFAKKRAIRNIATRYLSGFSPDELAFVGVSERFELGLALLFGDEAPHLSRRYNAIDARVPVTPRELGRLHSFNVADIELYGEATRLMIDRVTAAKGIVMPPRPVLAGTGVVRRLIRKAAL</sequence>
<keyword evidence="5" id="KW-0472">Membrane</keyword>
<reference evidence="7" key="1">
    <citation type="journal article" date="2014" name="Int. J. Syst. Evol. Microbiol.">
        <title>Complete genome sequence of Corynebacterium casei LMG S-19264T (=DSM 44701T), isolated from a smear-ripened cheese.</title>
        <authorList>
            <consortium name="US DOE Joint Genome Institute (JGI-PGF)"/>
            <person name="Walter F."/>
            <person name="Albersmeier A."/>
            <person name="Kalinowski J."/>
            <person name="Ruckert C."/>
        </authorList>
    </citation>
    <scope>NUCLEOTIDE SEQUENCE</scope>
    <source>
        <strain evidence="7">VKM B-2347</strain>
    </source>
</reference>
<evidence type="ECO:0000256" key="2">
    <source>
        <dbReference type="ARBA" id="ARBA00022679"/>
    </source>
</evidence>
<evidence type="ECO:0000256" key="3">
    <source>
        <dbReference type="ARBA" id="ARBA00022692"/>
    </source>
</evidence>
<dbReference type="RefSeq" id="WP_271168903.1">
    <property type="nucleotide sequence ID" value="NZ_BSFI01000008.1"/>
</dbReference>
<name>A0A9W6J1K1_9HYPH</name>
<dbReference type="EMBL" id="BSFI01000008">
    <property type="protein sequence ID" value="GLK68677.1"/>
    <property type="molecule type" value="Genomic_DNA"/>
</dbReference>